<dbReference type="AlphaFoldDB" id="A0A2K1QHU7"/>
<name>A0A2K1QHU7_9PEZI</name>
<reference evidence="1 2" key="1">
    <citation type="submission" date="2017-06" db="EMBL/GenBank/DDBJ databases">
        <title>Draft genome sequence of a variant of Elsinoe murrayae.</title>
        <authorList>
            <person name="Cheng Q."/>
        </authorList>
    </citation>
    <scope>NUCLEOTIDE SEQUENCE [LARGE SCALE GENOMIC DNA]</scope>
    <source>
        <strain evidence="1 2">CQ-2017a</strain>
    </source>
</reference>
<protein>
    <submittedName>
        <fullName evidence="1">Uncharacterized protein</fullName>
    </submittedName>
</protein>
<keyword evidence="2" id="KW-1185">Reference proteome</keyword>
<dbReference type="OrthoDB" id="3833686at2759"/>
<comment type="caution">
    <text evidence="1">The sequence shown here is derived from an EMBL/GenBank/DDBJ whole genome shotgun (WGS) entry which is preliminary data.</text>
</comment>
<dbReference type="EMBL" id="NKHZ01000082">
    <property type="protein sequence ID" value="PNS14735.1"/>
    <property type="molecule type" value="Genomic_DNA"/>
</dbReference>
<sequence length="146" mass="15801">MDTLTKSEANELLKALLTSLRNTIATFGPYSSQTTSVKETVRGFLLSMKAAGLETDLSRSSMISAQGGEALRKDGVKPPEQVDTDQMELDDATGRPAHCPSQYSVAVGRESSSNAQSLDQQCTRDAMDVLVDQWVTAMIVSTQDMH</sequence>
<accession>A0A2K1QHU7</accession>
<organism evidence="1 2">
    <name type="scientific">Sphaceloma murrayae</name>
    <dbReference type="NCBI Taxonomy" id="2082308"/>
    <lineage>
        <taxon>Eukaryota</taxon>
        <taxon>Fungi</taxon>
        <taxon>Dikarya</taxon>
        <taxon>Ascomycota</taxon>
        <taxon>Pezizomycotina</taxon>
        <taxon>Dothideomycetes</taxon>
        <taxon>Dothideomycetidae</taxon>
        <taxon>Myriangiales</taxon>
        <taxon>Elsinoaceae</taxon>
        <taxon>Sphaceloma</taxon>
    </lineage>
</organism>
<dbReference type="Proteomes" id="UP000243797">
    <property type="component" value="Unassembled WGS sequence"/>
</dbReference>
<proteinExistence type="predicted"/>
<gene>
    <name evidence="1" type="ORF">CAC42_1757</name>
</gene>
<dbReference type="InParanoid" id="A0A2K1QHU7"/>
<evidence type="ECO:0000313" key="2">
    <source>
        <dbReference type="Proteomes" id="UP000243797"/>
    </source>
</evidence>
<evidence type="ECO:0000313" key="1">
    <source>
        <dbReference type="EMBL" id="PNS14735.1"/>
    </source>
</evidence>